<dbReference type="SUPFAM" id="SSF53335">
    <property type="entry name" value="S-adenosyl-L-methionine-dependent methyltransferases"/>
    <property type="match status" value="1"/>
</dbReference>
<keyword evidence="1 4" id="KW-0489">Methyltransferase</keyword>
<evidence type="ECO:0000313" key="4">
    <source>
        <dbReference type="EMBL" id="MDR6809751.1"/>
    </source>
</evidence>
<dbReference type="Gene3D" id="3.40.50.150">
    <property type="entry name" value="Vaccinia Virus protein VP39"/>
    <property type="match status" value="1"/>
</dbReference>
<accession>A0ABU1R8K9</accession>
<evidence type="ECO:0000256" key="1">
    <source>
        <dbReference type="ARBA" id="ARBA00022603"/>
    </source>
</evidence>
<dbReference type="InterPro" id="IPR029063">
    <property type="entry name" value="SAM-dependent_MTases_sf"/>
</dbReference>
<evidence type="ECO:0000313" key="5">
    <source>
        <dbReference type="Proteomes" id="UP001264980"/>
    </source>
</evidence>
<dbReference type="RefSeq" id="WP_309993651.1">
    <property type="nucleotide sequence ID" value="NZ_JAVDTI010000013.1"/>
</dbReference>
<keyword evidence="2 4" id="KW-0808">Transferase</keyword>
<protein>
    <submittedName>
        <fullName evidence="4">Adenine-specific DNA-methyltransferase</fullName>
        <ecNumber evidence="4">2.1.1.72</ecNumber>
    </submittedName>
</protein>
<evidence type="ECO:0000256" key="3">
    <source>
        <dbReference type="ARBA" id="ARBA00022691"/>
    </source>
</evidence>
<comment type="caution">
    <text evidence="4">The sequence shown here is derived from an EMBL/GenBank/DDBJ whole genome shotgun (WGS) entry which is preliminary data.</text>
</comment>
<dbReference type="Proteomes" id="UP001264980">
    <property type="component" value="Unassembled WGS sequence"/>
</dbReference>
<dbReference type="EC" id="2.1.1.72" evidence="4"/>
<name>A0ABU1R8K9_9BACT</name>
<dbReference type="GO" id="GO:0032259">
    <property type="term" value="P:methylation"/>
    <property type="evidence" value="ECO:0007669"/>
    <property type="project" value="UniProtKB-KW"/>
</dbReference>
<dbReference type="InterPro" id="IPR012327">
    <property type="entry name" value="MeTrfase_D12"/>
</dbReference>
<sequence length="379" mass="43470">MGSKRGILEHVVHCIDNIYDGGIICDLFAGTSILSGALGGLVPMHSNDIQEYSSVLANTYLSGYNSSENATGLLDNIEHKFLAYIDEINETIPNVGFVYSENMSIENFVFIEKEQQNLIHQDFSHLPYHLFIKYYSGTYWSFEQCISIDALRRVADDYGGTRIYYLILSSLIYAMSYCSQSTGHYAQYRDANAESSKEDILTYRQRNIFGYFRAKFNQLAQYGKQSSLPHKITTLDYRNCLETIEAESLIYADPPYAFVHYSRFYHALETLVKYDYPNVAHKGRYRSDRHQSPFGQKTQVKEAFESLFYLTSAKRSNLILSYSNTGMISLTEIIGIAQSTMNGGYDVKHREVPHTHSTMGRNDDKNREVKEYLVTITKR</sequence>
<keyword evidence="5" id="KW-1185">Reference proteome</keyword>
<evidence type="ECO:0000256" key="2">
    <source>
        <dbReference type="ARBA" id="ARBA00022679"/>
    </source>
</evidence>
<gene>
    <name evidence="4" type="ORF">J2W84_006827</name>
</gene>
<proteinExistence type="predicted"/>
<keyword evidence="3" id="KW-0949">S-adenosyl-L-methionine</keyword>
<dbReference type="Pfam" id="PF02086">
    <property type="entry name" value="MethyltransfD12"/>
    <property type="match status" value="1"/>
</dbReference>
<reference evidence="4 5" key="1">
    <citation type="submission" date="2023-07" db="EMBL/GenBank/DDBJ databases">
        <title>Sorghum-associated microbial communities from plants grown in Nebraska, USA.</title>
        <authorList>
            <person name="Schachtman D."/>
        </authorList>
    </citation>
    <scope>NUCLEOTIDE SEQUENCE [LARGE SCALE GENOMIC DNA]</scope>
    <source>
        <strain evidence="4 5">BE57</strain>
    </source>
</reference>
<dbReference type="GO" id="GO:0009007">
    <property type="term" value="F:site-specific DNA-methyltransferase (adenine-specific) activity"/>
    <property type="evidence" value="ECO:0007669"/>
    <property type="project" value="UniProtKB-EC"/>
</dbReference>
<dbReference type="EMBL" id="JAVDTI010000013">
    <property type="protein sequence ID" value="MDR6809751.1"/>
    <property type="molecule type" value="Genomic_DNA"/>
</dbReference>
<organism evidence="4 5">
    <name type="scientific">Dyadobacter fermentans</name>
    <dbReference type="NCBI Taxonomy" id="94254"/>
    <lineage>
        <taxon>Bacteria</taxon>
        <taxon>Pseudomonadati</taxon>
        <taxon>Bacteroidota</taxon>
        <taxon>Cytophagia</taxon>
        <taxon>Cytophagales</taxon>
        <taxon>Spirosomataceae</taxon>
        <taxon>Dyadobacter</taxon>
    </lineage>
</organism>